<dbReference type="EMBL" id="JAUSUG010000018">
    <property type="protein sequence ID" value="MDQ0256618.1"/>
    <property type="molecule type" value="Genomic_DNA"/>
</dbReference>
<sequence>MIPKRESRQDLGNIKGKNDPEKGEQQGIG</sequence>
<gene>
    <name evidence="2" type="ORF">J2S74_004040</name>
</gene>
<evidence type="ECO:0000256" key="1">
    <source>
        <dbReference type="SAM" id="MobiDB-lite"/>
    </source>
</evidence>
<feature type="compositionally biased region" description="Basic and acidic residues" evidence="1">
    <location>
        <begin position="16"/>
        <end position="29"/>
    </location>
</feature>
<accession>A0ABT9ZZF6</accession>
<evidence type="ECO:0000313" key="2">
    <source>
        <dbReference type="EMBL" id="MDQ0256618.1"/>
    </source>
</evidence>
<keyword evidence="3" id="KW-1185">Reference proteome</keyword>
<proteinExistence type="predicted"/>
<dbReference type="Proteomes" id="UP001230005">
    <property type="component" value="Unassembled WGS sequence"/>
</dbReference>
<feature type="region of interest" description="Disordered" evidence="1">
    <location>
        <begin position="1"/>
        <end position="29"/>
    </location>
</feature>
<comment type="caution">
    <text evidence="2">The sequence shown here is derived from an EMBL/GenBank/DDBJ whole genome shotgun (WGS) entry which is preliminary data.</text>
</comment>
<name>A0ABT9ZZF6_9BACI</name>
<protein>
    <submittedName>
        <fullName evidence="2">Uncharacterized protein</fullName>
    </submittedName>
</protein>
<reference evidence="2 3" key="1">
    <citation type="submission" date="2023-07" db="EMBL/GenBank/DDBJ databases">
        <title>Genomic Encyclopedia of Type Strains, Phase IV (KMG-IV): sequencing the most valuable type-strain genomes for metagenomic binning, comparative biology and taxonomic classification.</title>
        <authorList>
            <person name="Goeker M."/>
        </authorList>
    </citation>
    <scope>NUCLEOTIDE SEQUENCE [LARGE SCALE GENOMIC DNA]</scope>
    <source>
        <strain evidence="2 3">DSM 9768</strain>
    </source>
</reference>
<evidence type="ECO:0000313" key="3">
    <source>
        <dbReference type="Proteomes" id="UP001230005"/>
    </source>
</evidence>
<organism evidence="2 3">
    <name type="scientific">Evansella vedderi</name>
    <dbReference type="NCBI Taxonomy" id="38282"/>
    <lineage>
        <taxon>Bacteria</taxon>
        <taxon>Bacillati</taxon>
        <taxon>Bacillota</taxon>
        <taxon>Bacilli</taxon>
        <taxon>Bacillales</taxon>
        <taxon>Bacillaceae</taxon>
        <taxon>Evansella</taxon>
    </lineage>
</organism>